<keyword evidence="1" id="KW-0560">Oxidoreductase</keyword>
<reference evidence="3 4" key="1">
    <citation type="submission" date="2022-02" db="EMBL/GenBank/DDBJ databases">
        <title>Uncovering new skin microbiome diversity through culturing and metagenomics.</title>
        <authorList>
            <person name="Conlan S."/>
            <person name="Deming C."/>
            <person name="Nisc Comparative Sequencing Program N."/>
            <person name="Segre J.A."/>
        </authorList>
    </citation>
    <scope>NUCLEOTIDE SEQUENCE [LARGE SCALE GENOMIC DNA]</scope>
    <source>
        <strain evidence="3 4">ACRQZ</strain>
    </source>
</reference>
<evidence type="ECO:0000259" key="2">
    <source>
        <dbReference type="Pfam" id="PF03807"/>
    </source>
</evidence>
<comment type="caution">
    <text evidence="3">The sequence shown here is derived from an EMBL/GenBank/DDBJ whole genome shotgun (WGS) entry which is preliminary data.</text>
</comment>
<gene>
    <name evidence="3" type="ORF">MHL29_05395</name>
</gene>
<proteinExistence type="predicted"/>
<accession>A0ABS9Q0C4</accession>
<name>A0ABS9Q0C4_9MICO</name>
<evidence type="ECO:0000313" key="4">
    <source>
        <dbReference type="Proteomes" id="UP001521931"/>
    </source>
</evidence>
<protein>
    <submittedName>
        <fullName evidence="3">NAD(P)-binding domain-containing protein</fullName>
    </submittedName>
</protein>
<dbReference type="InterPro" id="IPR051267">
    <property type="entry name" value="STEAP_metalloreductase"/>
</dbReference>
<keyword evidence="4" id="KW-1185">Reference proteome</keyword>
<dbReference type="PANTHER" id="PTHR14239">
    <property type="entry name" value="DUDULIN-RELATED"/>
    <property type="match status" value="1"/>
</dbReference>
<dbReference type="InterPro" id="IPR028939">
    <property type="entry name" value="P5C_Rdtase_cat_N"/>
</dbReference>
<dbReference type="SUPFAM" id="SSF51735">
    <property type="entry name" value="NAD(P)-binding Rossmann-fold domains"/>
    <property type="match status" value="1"/>
</dbReference>
<dbReference type="Proteomes" id="UP001521931">
    <property type="component" value="Unassembled WGS sequence"/>
</dbReference>
<dbReference type="Gene3D" id="3.40.50.720">
    <property type="entry name" value="NAD(P)-binding Rossmann-like Domain"/>
    <property type="match status" value="1"/>
</dbReference>
<dbReference type="EMBL" id="JAKRCV010000011">
    <property type="protein sequence ID" value="MCG7321330.1"/>
    <property type="molecule type" value="Genomic_DNA"/>
</dbReference>
<evidence type="ECO:0000313" key="3">
    <source>
        <dbReference type="EMBL" id="MCG7321330.1"/>
    </source>
</evidence>
<organism evidence="3 4">
    <name type="scientific">Arsenicicoccus bolidensis</name>
    <dbReference type="NCBI Taxonomy" id="229480"/>
    <lineage>
        <taxon>Bacteria</taxon>
        <taxon>Bacillati</taxon>
        <taxon>Actinomycetota</taxon>
        <taxon>Actinomycetes</taxon>
        <taxon>Micrococcales</taxon>
        <taxon>Intrasporangiaceae</taxon>
        <taxon>Arsenicicoccus</taxon>
    </lineage>
</organism>
<evidence type="ECO:0000256" key="1">
    <source>
        <dbReference type="ARBA" id="ARBA00023002"/>
    </source>
</evidence>
<dbReference type="Pfam" id="PF03807">
    <property type="entry name" value="F420_oxidored"/>
    <property type="match status" value="1"/>
</dbReference>
<feature type="domain" description="Pyrroline-5-carboxylate reductase catalytic N-terminal" evidence="2">
    <location>
        <begin position="3"/>
        <end position="92"/>
    </location>
</feature>
<dbReference type="InterPro" id="IPR036291">
    <property type="entry name" value="NAD(P)-bd_dom_sf"/>
</dbReference>
<sequence>MNIGIIGAGNIGGVLARRLPTKGHQVKIANSRGPETLDAEVTSTGAHGVTAEEAATDVDVLILSIPLSRIPDLAPIVGTLPAETVVIDTGNYYPARDGAIEALDGGQVESEWVSEQLGRPVLKAWNAILAQRLVDGDREAGDPERTAIPVAGDGEDAKSVALGLVEDSGFDAVDAGSLAESWRQQPGSPVYCTSLTAAEVPDALAAAQRDRSAGRRDLAIAVITDRAQDPTRTVDGDFLTRLNRVLYQ</sequence>